<reference evidence="2 3" key="1">
    <citation type="submission" date="2019-12" db="EMBL/GenBank/DDBJ databases">
        <title>Chromosome-level assembly of the Caenorhabditis remanei genome.</title>
        <authorList>
            <person name="Teterina A.A."/>
            <person name="Willis J.H."/>
            <person name="Phillips P.C."/>
        </authorList>
    </citation>
    <scope>NUCLEOTIDE SEQUENCE [LARGE SCALE GENOMIC DNA]</scope>
    <source>
        <strain evidence="2 3">PX506</strain>
        <tissue evidence="2">Whole organism</tissue>
    </source>
</reference>
<organism evidence="2 3">
    <name type="scientific">Caenorhabditis remanei</name>
    <name type="common">Caenorhabditis vulgaris</name>
    <dbReference type="NCBI Taxonomy" id="31234"/>
    <lineage>
        <taxon>Eukaryota</taxon>
        <taxon>Metazoa</taxon>
        <taxon>Ecdysozoa</taxon>
        <taxon>Nematoda</taxon>
        <taxon>Chromadorea</taxon>
        <taxon>Rhabditida</taxon>
        <taxon>Rhabditina</taxon>
        <taxon>Rhabditomorpha</taxon>
        <taxon>Rhabditoidea</taxon>
        <taxon>Rhabditidae</taxon>
        <taxon>Peloderinae</taxon>
        <taxon>Caenorhabditis</taxon>
    </lineage>
</organism>
<protein>
    <submittedName>
        <fullName evidence="2">Uncharacterized protein</fullName>
    </submittedName>
</protein>
<dbReference type="AlphaFoldDB" id="A0A6A5G3L1"/>
<dbReference type="RefSeq" id="XP_003105628.2">
    <property type="nucleotide sequence ID" value="XM_003105580.2"/>
</dbReference>
<dbReference type="KEGG" id="crq:GCK72_025772"/>
<gene>
    <name evidence="2" type="ORF">GCK72_025772</name>
</gene>
<accession>A0A6A5G3L1</accession>
<proteinExistence type="predicted"/>
<name>A0A6A5G3L1_CAERE</name>
<evidence type="ECO:0000313" key="3">
    <source>
        <dbReference type="Proteomes" id="UP000483820"/>
    </source>
</evidence>
<evidence type="ECO:0000313" key="2">
    <source>
        <dbReference type="EMBL" id="KAF1749305.1"/>
    </source>
</evidence>
<feature type="region of interest" description="Disordered" evidence="1">
    <location>
        <begin position="40"/>
        <end position="61"/>
    </location>
</feature>
<evidence type="ECO:0000256" key="1">
    <source>
        <dbReference type="SAM" id="MobiDB-lite"/>
    </source>
</evidence>
<dbReference type="EMBL" id="WUAV01000006">
    <property type="protein sequence ID" value="KAF1749305.1"/>
    <property type="molecule type" value="Genomic_DNA"/>
</dbReference>
<sequence>MGTVYEEEMGTSILLVYCSDNDSPDKFFPADPRLVQAHWDSQNEKKPPPTPPASPVSGMATPSTGLMSEVWEVERSLTPSPTFDVPMPQNLVIEENRTRDAIGQQLELARLQINQNSNDVVINNKRSVTFSLKLEYIEYHHHANTWKAELFNSGLKKMKKSKKLGRNKKIRQGSECRGCHECRISQATVNSQNVFRKIAKTVGLSSSSRTYSRISSVVRRVCEFTSRIVA</sequence>
<dbReference type="CTD" id="9817050"/>
<dbReference type="GeneID" id="9817050"/>
<dbReference type="Proteomes" id="UP000483820">
    <property type="component" value="Chromosome X"/>
</dbReference>
<comment type="caution">
    <text evidence="2">The sequence shown here is derived from an EMBL/GenBank/DDBJ whole genome shotgun (WGS) entry which is preliminary data.</text>
</comment>